<dbReference type="InterPro" id="IPR036388">
    <property type="entry name" value="WH-like_DNA-bd_sf"/>
</dbReference>
<dbReference type="OrthoDB" id="7848262at2759"/>
<evidence type="ECO:0000313" key="3">
    <source>
        <dbReference type="Proteomes" id="UP000325081"/>
    </source>
</evidence>
<comment type="caution">
    <text evidence="2">The sequence shown here is derived from an EMBL/GenBank/DDBJ whole genome shotgun (WGS) entry which is preliminary data.</text>
</comment>
<proteinExistence type="predicted"/>
<keyword evidence="3" id="KW-1185">Reference proteome</keyword>
<organism evidence="2 3">
    <name type="scientific">Striga asiatica</name>
    <name type="common">Asiatic witchweed</name>
    <name type="synonym">Buchnera asiatica</name>
    <dbReference type="NCBI Taxonomy" id="4170"/>
    <lineage>
        <taxon>Eukaryota</taxon>
        <taxon>Viridiplantae</taxon>
        <taxon>Streptophyta</taxon>
        <taxon>Embryophyta</taxon>
        <taxon>Tracheophyta</taxon>
        <taxon>Spermatophyta</taxon>
        <taxon>Magnoliopsida</taxon>
        <taxon>eudicotyledons</taxon>
        <taxon>Gunneridae</taxon>
        <taxon>Pentapetalae</taxon>
        <taxon>asterids</taxon>
        <taxon>lamiids</taxon>
        <taxon>Lamiales</taxon>
        <taxon>Orobanchaceae</taxon>
        <taxon>Buchnereae</taxon>
        <taxon>Striga</taxon>
    </lineage>
</organism>
<dbReference type="Gene3D" id="1.10.10.10">
    <property type="entry name" value="Winged helix-like DNA-binding domain superfamily/Winged helix DNA-binding domain"/>
    <property type="match status" value="1"/>
</dbReference>
<dbReference type="GO" id="GO:0005737">
    <property type="term" value="C:cytoplasm"/>
    <property type="evidence" value="ECO:0007669"/>
    <property type="project" value="TreeGrafter"/>
</dbReference>
<dbReference type="PANTHER" id="PTHR45777:SF2">
    <property type="entry name" value="METHIONINE AMINOPEPTIDASE 2"/>
    <property type="match status" value="1"/>
</dbReference>
<dbReference type="Proteomes" id="UP000325081">
    <property type="component" value="Unassembled WGS sequence"/>
</dbReference>
<dbReference type="InterPro" id="IPR050247">
    <property type="entry name" value="Met_Aminopeptidase_Type2"/>
</dbReference>
<evidence type="ECO:0000256" key="1">
    <source>
        <dbReference type="ARBA" id="ARBA00022801"/>
    </source>
</evidence>
<sequence>MTNEEIPPKTRRGDESRGMVKSIGEIFSDGVELKVYELALDEPQDLTLRFSLFGHVRSCKEEKDDDEKEEKEKALDNSTPNVFPIEIEKRKKIVNQSYMSVECVSFCRRYLDRIGETKYLMALKNLCDAGIVNQSYMSSPSRFCTVTLQACPPVCDVKGSYISQFDHTILPRSTFKEVISRGDDY</sequence>
<dbReference type="GO" id="GO:0004177">
    <property type="term" value="F:aminopeptidase activity"/>
    <property type="evidence" value="ECO:0007669"/>
    <property type="project" value="UniProtKB-KW"/>
</dbReference>
<gene>
    <name evidence="2" type="ORF">STAS_17222</name>
</gene>
<reference evidence="3" key="1">
    <citation type="journal article" date="2019" name="Curr. Biol.">
        <title>Genome Sequence of Striga asiatica Provides Insight into the Evolution of Plant Parasitism.</title>
        <authorList>
            <person name="Yoshida S."/>
            <person name="Kim S."/>
            <person name="Wafula E.K."/>
            <person name="Tanskanen J."/>
            <person name="Kim Y.M."/>
            <person name="Honaas L."/>
            <person name="Yang Z."/>
            <person name="Spallek T."/>
            <person name="Conn C.E."/>
            <person name="Ichihashi Y."/>
            <person name="Cheong K."/>
            <person name="Cui S."/>
            <person name="Der J.P."/>
            <person name="Gundlach H."/>
            <person name="Jiao Y."/>
            <person name="Hori C."/>
            <person name="Ishida J.K."/>
            <person name="Kasahara H."/>
            <person name="Kiba T."/>
            <person name="Kim M.S."/>
            <person name="Koo N."/>
            <person name="Laohavisit A."/>
            <person name="Lee Y.H."/>
            <person name="Lumba S."/>
            <person name="McCourt P."/>
            <person name="Mortimer J.C."/>
            <person name="Mutuku J.M."/>
            <person name="Nomura T."/>
            <person name="Sasaki-Sekimoto Y."/>
            <person name="Seto Y."/>
            <person name="Wang Y."/>
            <person name="Wakatake T."/>
            <person name="Sakakibara H."/>
            <person name="Demura T."/>
            <person name="Yamaguchi S."/>
            <person name="Yoneyama K."/>
            <person name="Manabe R.I."/>
            <person name="Nelson D.C."/>
            <person name="Schulman A.H."/>
            <person name="Timko M.P."/>
            <person name="dePamphilis C.W."/>
            <person name="Choi D."/>
            <person name="Shirasu K."/>
        </authorList>
    </citation>
    <scope>NUCLEOTIDE SEQUENCE [LARGE SCALE GENOMIC DNA]</scope>
    <source>
        <strain evidence="3">cv. UVA1</strain>
    </source>
</reference>
<name>A0A5A7Q6G6_STRAF</name>
<protein>
    <submittedName>
        <fullName evidence="2">Methionine aminopeptidase 2</fullName>
    </submittedName>
</protein>
<dbReference type="PANTHER" id="PTHR45777">
    <property type="entry name" value="METHIONINE AMINOPEPTIDASE 2"/>
    <property type="match status" value="1"/>
</dbReference>
<dbReference type="EMBL" id="BKCP01005916">
    <property type="protein sequence ID" value="GER40548.1"/>
    <property type="molecule type" value="Genomic_DNA"/>
</dbReference>
<keyword evidence="2" id="KW-0645">Protease</keyword>
<accession>A0A5A7Q6G6</accession>
<dbReference type="SUPFAM" id="SSF46785">
    <property type="entry name" value="Winged helix' DNA-binding domain"/>
    <property type="match status" value="1"/>
</dbReference>
<dbReference type="AlphaFoldDB" id="A0A5A7Q6G6"/>
<evidence type="ECO:0000313" key="2">
    <source>
        <dbReference type="EMBL" id="GER40548.1"/>
    </source>
</evidence>
<keyword evidence="1" id="KW-0378">Hydrolase</keyword>
<dbReference type="GO" id="GO:0008235">
    <property type="term" value="F:metalloexopeptidase activity"/>
    <property type="evidence" value="ECO:0007669"/>
    <property type="project" value="TreeGrafter"/>
</dbReference>
<dbReference type="InterPro" id="IPR036390">
    <property type="entry name" value="WH_DNA-bd_sf"/>
</dbReference>
<keyword evidence="2" id="KW-0031">Aminopeptidase</keyword>